<evidence type="ECO:0000256" key="3">
    <source>
        <dbReference type="ARBA" id="ARBA00023125"/>
    </source>
</evidence>
<keyword evidence="2" id="KW-0805">Transcription regulation</keyword>
<dbReference type="PROSITE" id="PS50931">
    <property type="entry name" value="HTH_LYSR"/>
    <property type="match status" value="1"/>
</dbReference>
<evidence type="ECO:0000256" key="4">
    <source>
        <dbReference type="ARBA" id="ARBA00023163"/>
    </source>
</evidence>
<keyword evidence="3" id="KW-0238">DNA-binding</keyword>
<dbReference type="AlphaFoldDB" id="A0A433J3L5"/>
<dbReference type="Gene3D" id="3.40.190.10">
    <property type="entry name" value="Periplasmic binding protein-like II"/>
    <property type="match status" value="2"/>
</dbReference>
<keyword evidence="4" id="KW-0804">Transcription</keyword>
<dbReference type="Proteomes" id="UP000280346">
    <property type="component" value="Unassembled WGS sequence"/>
</dbReference>
<dbReference type="PANTHER" id="PTHR30427:SF1">
    <property type="entry name" value="TRANSCRIPTIONAL ACTIVATOR PROTEIN LYSR"/>
    <property type="match status" value="1"/>
</dbReference>
<gene>
    <name evidence="6" type="ORF">EJ913_22915</name>
</gene>
<dbReference type="PANTHER" id="PTHR30427">
    <property type="entry name" value="TRANSCRIPTIONAL ACTIVATOR PROTEIN LYSR"/>
    <property type="match status" value="1"/>
</dbReference>
<evidence type="ECO:0000313" key="7">
    <source>
        <dbReference type="Proteomes" id="UP000280346"/>
    </source>
</evidence>
<sequence>MNVRQIEAFQAVMASGSVTRAGERLSISQPAVSQLIAQFERSCGFRLFNRQGSKITPTREAEALYNEVQRMFIGVGQIARVATALRDQNWGSVSLGAFPAIARRVLPEIVWSFCEAHPDTRFRLESMRSRSLIDAVAAQHVDFGLSILPGDRPEVISAHLHRLRGVCILPAGHHLADRRTIHAHDLADEDFVSLGPQDHSRFMIDRVFDELKVARRSRIEAGQSETAFSFVAAKAGVAVVDPISAFNNDDPRIVVRRFEPAVEFDIWLIRPKAARSFNLVDSFVSFTLERLDLFASTLNAA</sequence>
<dbReference type="GO" id="GO:0043565">
    <property type="term" value="F:sequence-specific DNA binding"/>
    <property type="evidence" value="ECO:0007669"/>
    <property type="project" value="TreeGrafter"/>
</dbReference>
<comment type="similarity">
    <text evidence="1">Belongs to the LysR transcriptional regulatory family.</text>
</comment>
<evidence type="ECO:0000259" key="5">
    <source>
        <dbReference type="PROSITE" id="PS50931"/>
    </source>
</evidence>
<dbReference type="InterPro" id="IPR000847">
    <property type="entry name" value="LysR_HTH_N"/>
</dbReference>
<dbReference type="InterPro" id="IPR005119">
    <property type="entry name" value="LysR_subst-bd"/>
</dbReference>
<name>A0A433J3L5_9PROT</name>
<dbReference type="SUPFAM" id="SSF46785">
    <property type="entry name" value="Winged helix' DNA-binding domain"/>
    <property type="match status" value="1"/>
</dbReference>
<dbReference type="GO" id="GO:0010628">
    <property type="term" value="P:positive regulation of gene expression"/>
    <property type="evidence" value="ECO:0007669"/>
    <property type="project" value="TreeGrafter"/>
</dbReference>
<organism evidence="6 7">
    <name type="scientific">Azospirillum doebereinerae</name>
    <dbReference type="NCBI Taxonomy" id="92933"/>
    <lineage>
        <taxon>Bacteria</taxon>
        <taxon>Pseudomonadati</taxon>
        <taxon>Pseudomonadota</taxon>
        <taxon>Alphaproteobacteria</taxon>
        <taxon>Rhodospirillales</taxon>
        <taxon>Azospirillaceae</taxon>
        <taxon>Azospirillum</taxon>
    </lineage>
</organism>
<dbReference type="EMBL" id="RZIJ01000021">
    <property type="protein sequence ID" value="RUQ66369.1"/>
    <property type="molecule type" value="Genomic_DNA"/>
</dbReference>
<dbReference type="SUPFAM" id="SSF53850">
    <property type="entry name" value="Periplasmic binding protein-like II"/>
    <property type="match status" value="1"/>
</dbReference>
<accession>A0A433J3L5</accession>
<dbReference type="InterPro" id="IPR036388">
    <property type="entry name" value="WH-like_DNA-bd_sf"/>
</dbReference>
<dbReference type="OrthoDB" id="8479870at2"/>
<dbReference type="Gene3D" id="1.10.10.10">
    <property type="entry name" value="Winged helix-like DNA-binding domain superfamily/Winged helix DNA-binding domain"/>
    <property type="match status" value="1"/>
</dbReference>
<dbReference type="Pfam" id="PF00126">
    <property type="entry name" value="HTH_1"/>
    <property type="match status" value="1"/>
</dbReference>
<evidence type="ECO:0000256" key="2">
    <source>
        <dbReference type="ARBA" id="ARBA00023015"/>
    </source>
</evidence>
<comment type="caution">
    <text evidence="6">The sequence shown here is derived from an EMBL/GenBank/DDBJ whole genome shotgun (WGS) entry which is preliminary data.</text>
</comment>
<dbReference type="GO" id="GO:0003700">
    <property type="term" value="F:DNA-binding transcription factor activity"/>
    <property type="evidence" value="ECO:0007669"/>
    <property type="project" value="InterPro"/>
</dbReference>
<dbReference type="Pfam" id="PF03466">
    <property type="entry name" value="LysR_substrate"/>
    <property type="match status" value="1"/>
</dbReference>
<evidence type="ECO:0000313" key="6">
    <source>
        <dbReference type="EMBL" id="RUQ66369.1"/>
    </source>
</evidence>
<reference evidence="6 7" key="1">
    <citation type="submission" date="2018-12" db="EMBL/GenBank/DDBJ databases">
        <authorList>
            <person name="Yang Y."/>
        </authorList>
    </citation>
    <scope>NUCLEOTIDE SEQUENCE [LARGE SCALE GENOMIC DNA]</scope>
    <source>
        <strain evidence="6 7">GSF71</strain>
    </source>
</reference>
<dbReference type="InterPro" id="IPR036390">
    <property type="entry name" value="WH_DNA-bd_sf"/>
</dbReference>
<evidence type="ECO:0000256" key="1">
    <source>
        <dbReference type="ARBA" id="ARBA00009437"/>
    </source>
</evidence>
<proteinExistence type="inferred from homology"/>
<feature type="domain" description="HTH lysR-type" evidence="5">
    <location>
        <begin position="1"/>
        <end position="58"/>
    </location>
</feature>
<dbReference type="PRINTS" id="PR00039">
    <property type="entry name" value="HTHLYSR"/>
</dbReference>
<keyword evidence="7" id="KW-1185">Reference proteome</keyword>
<protein>
    <submittedName>
        <fullName evidence="6">LysR family transcriptional regulator</fullName>
    </submittedName>
</protein>
<dbReference type="RefSeq" id="WP_127002247.1">
    <property type="nucleotide sequence ID" value="NZ_JBNPXW010000019.1"/>
</dbReference>